<dbReference type="AlphaFoldDB" id="A0A942YHV2"/>
<accession>A0A942YHV2</accession>
<sequence length="95" mass="10983">MELKLLFHKLEDNIKKRLEADAVIVKLDSINREGNLYVTSIVKMNENEYLKTPPLLLSNLLISPLYITNNYLELFLNPIEGGSEYLKAQKLFESL</sequence>
<organism evidence="1 2">
    <name type="scientific">Lederbergia citri</name>
    <dbReference type="NCBI Taxonomy" id="2833580"/>
    <lineage>
        <taxon>Bacteria</taxon>
        <taxon>Bacillati</taxon>
        <taxon>Bacillota</taxon>
        <taxon>Bacilli</taxon>
        <taxon>Bacillales</taxon>
        <taxon>Bacillaceae</taxon>
        <taxon>Lederbergia</taxon>
    </lineage>
</organism>
<keyword evidence="2" id="KW-1185">Reference proteome</keyword>
<evidence type="ECO:0000313" key="1">
    <source>
        <dbReference type="EMBL" id="MBS4195785.1"/>
    </source>
</evidence>
<proteinExistence type="predicted"/>
<dbReference type="Proteomes" id="UP000681414">
    <property type="component" value="Unassembled WGS sequence"/>
</dbReference>
<gene>
    <name evidence="1" type="ORF">KHA97_12020</name>
</gene>
<dbReference type="RefSeq" id="WP_213124975.1">
    <property type="nucleotide sequence ID" value="NZ_JAGYPG010000002.1"/>
</dbReference>
<comment type="caution">
    <text evidence="1">The sequence shown here is derived from an EMBL/GenBank/DDBJ whole genome shotgun (WGS) entry which is preliminary data.</text>
</comment>
<protein>
    <submittedName>
        <fullName evidence="1">Uncharacterized protein</fullName>
    </submittedName>
</protein>
<reference evidence="1 2" key="1">
    <citation type="submission" date="2021-05" db="EMBL/GenBank/DDBJ databases">
        <title>Novel Bacillus species.</title>
        <authorList>
            <person name="Liu G."/>
        </authorList>
    </citation>
    <scope>NUCLEOTIDE SEQUENCE [LARGE SCALE GENOMIC DNA]</scope>
    <source>
        <strain evidence="2">FJAT-49780</strain>
    </source>
</reference>
<name>A0A942YHV2_9BACI</name>
<dbReference type="EMBL" id="JAGYPG010000002">
    <property type="protein sequence ID" value="MBS4195785.1"/>
    <property type="molecule type" value="Genomic_DNA"/>
</dbReference>
<evidence type="ECO:0000313" key="2">
    <source>
        <dbReference type="Proteomes" id="UP000681414"/>
    </source>
</evidence>